<dbReference type="AlphaFoldDB" id="A0A8U0QSN9"/>
<dbReference type="RefSeq" id="XP_038847897.1">
    <property type="nucleotide sequence ID" value="XM_038991969.1"/>
</dbReference>
<reference evidence="3" key="1">
    <citation type="submission" date="2025-08" db="UniProtKB">
        <authorList>
            <consortium name="RefSeq"/>
        </authorList>
    </citation>
    <scope>IDENTIFICATION</scope>
    <source>
        <tissue evidence="3">White muscle</tissue>
    </source>
</reference>
<name>A0A8U0QSN9_SALNM</name>
<dbReference type="Proteomes" id="UP000808372">
    <property type="component" value="Chromosome 1"/>
</dbReference>
<dbReference type="InterPro" id="IPR029168">
    <property type="entry name" value="REC114L"/>
</dbReference>
<dbReference type="PANTHER" id="PTHR34921:SF1">
    <property type="entry name" value="MEIOTIC RECOMBINATION PROTEIN REC114"/>
    <property type="match status" value="1"/>
</dbReference>
<evidence type="ECO:0000313" key="2">
    <source>
        <dbReference type="Proteomes" id="UP000808372"/>
    </source>
</evidence>
<evidence type="ECO:0000313" key="3">
    <source>
        <dbReference type="RefSeq" id="XP_038847897.1"/>
    </source>
</evidence>
<accession>A0A8U0QSN9</accession>
<dbReference type="OrthoDB" id="6479200at2759"/>
<dbReference type="KEGG" id="snh:120046597"/>
<sequence length="230" mass="25440">MTTVHKSIWRLKRFGRFLPGTKEDGGNPWKMFEHSESAGELVLTIVESGHMLVSQGHDLLDGFSLLDAPSFLKVQQKSDTLLFRLTVKGESRLIRMQFSGSRAEALEECSSAVLSLKEYLPVTTQGGPPPPLSCPPTSNQPPTKTTAQDQQASAGEAMATEPEVVQGSLSIKRLTQHFLGEHGLSLPLVYRHSDLFRGELEPFLRLCLLDPSFPALVEEMEGELKRVLQD</sequence>
<protein>
    <submittedName>
        <fullName evidence="3">Meiotic recombination protein REC114-like</fullName>
    </submittedName>
</protein>
<organism evidence="2 3">
    <name type="scientific">Salvelinus namaycush</name>
    <name type="common">Lake trout</name>
    <name type="synonym">Salmo namaycush</name>
    <dbReference type="NCBI Taxonomy" id="8040"/>
    <lineage>
        <taxon>Eukaryota</taxon>
        <taxon>Metazoa</taxon>
        <taxon>Chordata</taxon>
        <taxon>Craniata</taxon>
        <taxon>Vertebrata</taxon>
        <taxon>Euteleostomi</taxon>
        <taxon>Actinopterygii</taxon>
        <taxon>Neopterygii</taxon>
        <taxon>Teleostei</taxon>
        <taxon>Protacanthopterygii</taxon>
        <taxon>Salmoniformes</taxon>
        <taxon>Salmonidae</taxon>
        <taxon>Salmoninae</taxon>
        <taxon>Salvelinus</taxon>
    </lineage>
</organism>
<gene>
    <name evidence="3" type="primary">LOC120046597</name>
</gene>
<feature type="region of interest" description="Disordered" evidence="1">
    <location>
        <begin position="122"/>
        <end position="159"/>
    </location>
</feature>
<evidence type="ECO:0000256" key="1">
    <source>
        <dbReference type="SAM" id="MobiDB-lite"/>
    </source>
</evidence>
<dbReference type="Pfam" id="PF15165">
    <property type="entry name" value="REC114-like"/>
    <property type="match status" value="1"/>
</dbReference>
<keyword evidence="2" id="KW-1185">Reference proteome</keyword>
<proteinExistence type="predicted"/>
<dbReference type="GeneID" id="120046597"/>
<feature type="compositionally biased region" description="Polar residues" evidence="1">
    <location>
        <begin position="143"/>
        <end position="153"/>
    </location>
</feature>
<dbReference type="PANTHER" id="PTHR34921">
    <property type="entry name" value="MEIOTIC RECOMBINATION PROTEIN REC114"/>
    <property type="match status" value="1"/>
</dbReference>